<feature type="transmembrane region" description="Helical" evidence="3">
    <location>
        <begin position="148"/>
        <end position="168"/>
    </location>
</feature>
<dbReference type="AlphaFoldDB" id="A0A7U6GK66"/>
<organism evidence="4 5">
    <name type="scientific">Thiolapillus brandeum</name>
    <dbReference type="NCBI Taxonomy" id="1076588"/>
    <lineage>
        <taxon>Bacteria</taxon>
        <taxon>Pseudomonadati</taxon>
        <taxon>Pseudomonadota</taxon>
        <taxon>Gammaproteobacteria</taxon>
        <taxon>Chromatiales</taxon>
        <taxon>Sedimenticolaceae</taxon>
        <taxon>Thiolapillus</taxon>
    </lineage>
</organism>
<keyword evidence="3" id="KW-0472">Membrane</keyword>
<keyword evidence="3" id="KW-1133">Transmembrane helix</keyword>
<feature type="transmembrane region" description="Helical" evidence="3">
    <location>
        <begin position="12"/>
        <end position="34"/>
    </location>
</feature>
<dbReference type="KEGG" id="tbn:TBH_C2191"/>
<dbReference type="SUPFAM" id="SSF52075">
    <property type="entry name" value="Outer arm dynein light chain 1"/>
    <property type="match status" value="1"/>
</dbReference>
<evidence type="ECO:0000256" key="1">
    <source>
        <dbReference type="ARBA" id="ARBA00022614"/>
    </source>
</evidence>
<evidence type="ECO:0000256" key="2">
    <source>
        <dbReference type="ARBA" id="ARBA00022737"/>
    </source>
</evidence>
<sequence length="358" mass="40373">MSLMLKGLEKQAYAGAAFNMVLALYVLVAHDWVFKHTYQAMFYASSYWPLGVLVLLVQLLDFLFLPGRLAQARRNIGTARPAWDKHRYATIMVVLGHFLISFLLMVVGFRAFGFHQDLAVALAGSLTVLKEMVLWLRVGYRMDQLKPLAGKTLLMADAGLLVYSALAYTLTWEPFAASGSIMPDWGHWTLFAMSLGIVVLVTTLFLLPLRIPWLVEEWSGRKAPGARVVLLLSFVWLIGVAVTPYFKGEVTMAAAMERKETVEQLFLEKQSLSRLPEALWEMQALRVLDLGQNQIDSISPQISRLVNLEILRLDHNPLKSLPKEIGQLPRLRQLDLRGTGVHPGTMRGMNLENVEVKW</sequence>
<feature type="transmembrane region" description="Helical" evidence="3">
    <location>
        <begin position="88"/>
        <end position="112"/>
    </location>
</feature>
<evidence type="ECO:0008006" key="6">
    <source>
        <dbReference type="Google" id="ProtNLM"/>
    </source>
</evidence>
<feature type="transmembrane region" description="Helical" evidence="3">
    <location>
        <begin position="188"/>
        <end position="207"/>
    </location>
</feature>
<accession>A0A7U6GK66</accession>
<dbReference type="InterPro" id="IPR050216">
    <property type="entry name" value="LRR_domain-containing"/>
</dbReference>
<dbReference type="EMBL" id="AP012273">
    <property type="protein sequence ID" value="BAO45102.1"/>
    <property type="molecule type" value="Genomic_DNA"/>
</dbReference>
<keyword evidence="5" id="KW-1185">Reference proteome</keyword>
<keyword evidence="3" id="KW-0812">Transmembrane</keyword>
<dbReference type="Proteomes" id="UP000031631">
    <property type="component" value="Chromosome"/>
</dbReference>
<dbReference type="InterPro" id="IPR001611">
    <property type="entry name" value="Leu-rich_rpt"/>
</dbReference>
<evidence type="ECO:0000313" key="4">
    <source>
        <dbReference type="EMBL" id="BAO45102.1"/>
    </source>
</evidence>
<feature type="transmembrane region" description="Helical" evidence="3">
    <location>
        <begin position="46"/>
        <end position="67"/>
    </location>
</feature>
<dbReference type="Pfam" id="PF13855">
    <property type="entry name" value="LRR_8"/>
    <property type="match status" value="1"/>
</dbReference>
<reference evidence="4 5" key="1">
    <citation type="journal article" date="2014" name="PLoS ONE">
        <title>Physiological and genomic features of a novel sulfur-oxidizing gammaproteobacterium belonging to a previously uncultivated symbiotic lineage isolated from a hydrothermal vent.</title>
        <authorList>
            <person name="Nunoura T."/>
            <person name="Takaki Y."/>
            <person name="Kazama H."/>
            <person name="Kakuta J."/>
            <person name="Shimamura S."/>
            <person name="Makita H."/>
            <person name="Hirai M."/>
            <person name="Miyazaki M."/>
            <person name="Takai K."/>
        </authorList>
    </citation>
    <scope>NUCLEOTIDE SEQUENCE [LARGE SCALE GENOMIC DNA]</scope>
    <source>
        <strain evidence="4 5">Hiromi1</strain>
    </source>
</reference>
<keyword evidence="1" id="KW-0433">Leucine-rich repeat</keyword>
<feature type="transmembrane region" description="Helical" evidence="3">
    <location>
        <begin position="228"/>
        <end position="246"/>
    </location>
</feature>
<dbReference type="InterPro" id="IPR032675">
    <property type="entry name" value="LRR_dom_sf"/>
</dbReference>
<dbReference type="InterPro" id="IPR003591">
    <property type="entry name" value="Leu-rich_rpt_typical-subtyp"/>
</dbReference>
<protein>
    <recommendedName>
        <fullName evidence="6">Leucine-rich repeat domain-containing protein</fullName>
    </recommendedName>
</protein>
<dbReference type="SMART" id="SM00369">
    <property type="entry name" value="LRR_TYP"/>
    <property type="match status" value="2"/>
</dbReference>
<dbReference type="GO" id="GO:0005737">
    <property type="term" value="C:cytoplasm"/>
    <property type="evidence" value="ECO:0007669"/>
    <property type="project" value="TreeGrafter"/>
</dbReference>
<evidence type="ECO:0000313" key="5">
    <source>
        <dbReference type="Proteomes" id="UP000031631"/>
    </source>
</evidence>
<name>A0A7U6GK66_9GAMM</name>
<evidence type="ECO:0000256" key="3">
    <source>
        <dbReference type="SAM" id="Phobius"/>
    </source>
</evidence>
<dbReference type="PROSITE" id="PS51450">
    <property type="entry name" value="LRR"/>
    <property type="match status" value="2"/>
</dbReference>
<gene>
    <name evidence="4" type="ORF">TBH_C2191</name>
</gene>
<keyword evidence="2" id="KW-0677">Repeat</keyword>
<dbReference type="PANTHER" id="PTHR48051">
    <property type="match status" value="1"/>
</dbReference>
<dbReference type="Gene3D" id="3.80.10.10">
    <property type="entry name" value="Ribonuclease Inhibitor"/>
    <property type="match status" value="1"/>
</dbReference>
<dbReference type="PANTHER" id="PTHR48051:SF1">
    <property type="entry name" value="RAS SUPPRESSOR PROTEIN 1"/>
    <property type="match status" value="1"/>
</dbReference>
<feature type="transmembrane region" description="Helical" evidence="3">
    <location>
        <begin position="118"/>
        <end position="136"/>
    </location>
</feature>
<proteinExistence type="predicted"/>